<name>A0ABX5Y560_9BACT</name>
<feature type="transmembrane region" description="Helical" evidence="6">
    <location>
        <begin position="558"/>
        <end position="580"/>
    </location>
</feature>
<dbReference type="Pfam" id="PF00753">
    <property type="entry name" value="Lactamase_B"/>
    <property type="match status" value="1"/>
</dbReference>
<dbReference type="InterPro" id="IPR025405">
    <property type="entry name" value="DUF4131"/>
</dbReference>
<evidence type="ECO:0000256" key="1">
    <source>
        <dbReference type="ARBA" id="ARBA00004651"/>
    </source>
</evidence>
<evidence type="ECO:0000256" key="4">
    <source>
        <dbReference type="ARBA" id="ARBA00022989"/>
    </source>
</evidence>
<dbReference type="NCBIfam" id="TIGR00360">
    <property type="entry name" value="ComEC_N-term"/>
    <property type="match status" value="1"/>
</dbReference>
<feature type="transmembrane region" description="Helical" evidence="6">
    <location>
        <begin position="341"/>
        <end position="358"/>
    </location>
</feature>
<dbReference type="SUPFAM" id="SSF56281">
    <property type="entry name" value="Metallo-hydrolase/oxidoreductase"/>
    <property type="match status" value="1"/>
</dbReference>
<keyword evidence="2" id="KW-1003">Cell membrane</keyword>
<dbReference type="InterPro" id="IPR004477">
    <property type="entry name" value="ComEC_N"/>
</dbReference>
<dbReference type="Pfam" id="PF13567">
    <property type="entry name" value="DUF4131"/>
    <property type="match status" value="1"/>
</dbReference>
<evidence type="ECO:0000256" key="2">
    <source>
        <dbReference type="ARBA" id="ARBA00022475"/>
    </source>
</evidence>
<feature type="transmembrane region" description="Helical" evidence="6">
    <location>
        <begin position="501"/>
        <end position="519"/>
    </location>
</feature>
<dbReference type="EMBL" id="CP036432">
    <property type="protein sequence ID" value="QDV88937.1"/>
    <property type="molecule type" value="Genomic_DNA"/>
</dbReference>
<comment type="subcellular location">
    <subcellularLocation>
        <location evidence="1">Cell membrane</location>
        <topology evidence="1">Multi-pass membrane protein</topology>
    </subcellularLocation>
</comment>
<feature type="transmembrane region" description="Helical" evidence="6">
    <location>
        <begin position="306"/>
        <end position="335"/>
    </location>
</feature>
<feature type="transmembrane region" description="Helical" evidence="6">
    <location>
        <begin position="64"/>
        <end position="82"/>
    </location>
</feature>
<feature type="domain" description="Metallo-beta-lactamase" evidence="7">
    <location>
        <begin position="624"/>
        <end position="826"/>
    </location>
</feature>
<feature type="transmembrane region" description="Helical" evidence="6">
    <location>
        <begin position="587"/>
        <end position="604"/>
    </location>
</feature>
<feature type="transmembrane region" description="Helical" evidence="6">
    <location>
        <begin position="391"/>
        <end position="424"/>
    </location>
</feature>
<dbReference type="Pfam" id="PF03772">
    <property type="entry name" value="Competence"/>
    <property type="match status" value="1"/>
</dbReference>
<evidence type="ECO:0000313" key="9">
    <source>
        <dbReference type="Proteomes" id="UP000318081"/>
    </source>
</evidence>
<evidence type="ECO:0000259" key="7">
    <source>
        <dbReference type="SMART" id="SM00849"/>
    </source>
</evidence>
<evidence type="ECO:0000256" key="3">
    <source>
        <dbReference type="ARBA" id="ARBA00022692"/>
    </source>
</evidence>
<dbReference type="InterPro" id="IPR036866">
    <property type="entry name" value="RibonucZ/Hydroxyglut_hydro"/>
</dbReference>
<dbReference type="RefSeq" id="WP_145221828.1">
    <property type="nucleotide sequence ID" value="NZ_CP036432.1"/>
</dbReference>
<feature type="transmembrane region" description="Helical" evidence="6">
    <location>
        <begin position="466"/>
        <end position="489"/>
    </location>
</feature>
<dbReference type="SMART" id="SM00849">
    <property type="entry name" value="Lactamase_B"/>
    <property type="match status" value="1"/>
</dbReference>
<protein>
    <submittedName>
        <fullName evidence="8">ComEC family competence protein</fullName>
    </submittedName>
</protein>
<evidence type="ECO:0000256" key="6">
    <source>
        <dbReference type="SAM" id="Phobius"/>
    </source>
</evidence>
<sequence>MEAAWRRRLLRGRLLLRQRLERDVFEPRGRVVSSLHRFPFVVASFFATLGVICDAWWYETFWTSVTRWLLIGVVAGLLPELVHRVFRPSRPGVKGLARVITWACNAVLWTSCFGTLHAWSEASFRSASILPLVDQSAQPIVVRGMLDRTVSLRRNPVSFGRRGADESPWQSQLTVDLQQRRVEDGFEATDGKVLVYVDGDLSQLRPGDRMEIYGWLHPFEGPTNPGEPDLRPAYRRRGLHARIETKNAGAITLLETSSNPIASAVASIATRGRESLLSHTDDQTGPLAVALVIGQREFVDPKTRDALLATGTAHLLSVSGMHLAILVLVATWIVSAVGLQPVSRFVVIVAISALYVAVTGGRPPVMRAAILISMLLLSTCVRRTSQPLNTLGVAAMVLIVVNPMNVFSVGVHLSFLAVITLMLAGRPIAPGSMRSELELQREAGFQSMVDASSSSWVRNLKTVARFFAQMAWLSGCVTAVSLPLVWSQFHLVSLVSVLTNVLVWVGLMVALPAGVLTVIVDPVHTWLGAVPGTVCHLALRYMWWVIEWTAGWPRGHAWLPSPPGIGVALFYVVMAASLIWRSRRARWFRCGWVLVWGVVMFWVSTRVAALPPNTLEATFIDVGHGTSVIVRTPEGKIWLYDCGRMGNRLGTSRDIDTALWSLGVTRLDGVFLSHADADHYNALPAILDRFSVDVLITPPGMLEGRDAALADVRSAVRRHRIAVREVSADVRDAWVDRTGMSVLHPPRAGIAGSDNANSLVLRIDHGGRALILPGDLEPPGTEPLVSRPRPPAGGVLMAPHHGSLSMDADVVLAWARPRQTIVSGSRRAARTEVEAMLSVTGSGVHITAREGAIRVRLNGSGQLDIRKWLVSPW</sequence>
<dbReference type="InterPro" id="IPR052159">
    <property type="entry name" value="Competence_DNA_uptake"/>
</dbReference>
<proteinExistence type="predicted"/>
<dbReference type="PANTHER" id="PTHR30619:SF1">
    <property type="entry name" value="RECOMBINATION PROTEIN 2"/>
    <property type="match status" value="1"/>
</dbReference>
<keyword evidence="3 6" id="KW-0812">Transmembrane</keyword>
<dbReference type="Proteomes" id="UP000318081">
    <property type="component" value="Chromosome"/>
</dbReference>
<accession>A0ABX5Y560</accession>
<dbReference type="InterPro" id="IPR001279">
    <property type="entry name" value="Metallo-B-lactamas"/>
</dbReference>
<dbReference type="CDD" id="cd07731">
    <property type="entry name" value="ComA-like_MBL-fold"/>
    <property type="match status" value="1"/>
</dbReference>
<dbReference type="InterPro" id="IPR035681">
    <property type="entry name" value="ComA-like_MBL"/>
</dbReference>
<keyword evidence="5 6" id="KW-0472">Membrane</keyword>
<evidence type="ECO:0000256" key="5">
    <source>
        <dbReference type="ARBA" id="ARBA00023136"/>
    </source>
</evidence>
<gene>
    <name evidence="8" type="ORF">TBK1r_79720</name>
</gene>
<evidence type="ECO:0000313" key="8">
    <source>
        <dbReference type="EMBL" id="QDV88937.1"/>
    </source>
</evidence>
<keyword evidence="9" id="KW-1185">Reference proteome</keyword>
<organism evidence="8 9">
    <name type="scientific">Stieleria magnilauensis</name>
    <dbReference type="NCBI Taxonomy" id="2527963"/>
    <lineage>
        <taxon>Bacteria</taxon>
        <taxon>Pseudomonadati</taxon>
        <taxon>Planctomycetota</taxon>
        <taxon>Planctomycetia</taxon>
        <taxon>Pirellulales</taxon>
        <taxon>Pirellulaceae</taxon>
        <taxon>Stieleria</taxon>
    </lineage>
</organism>
<feature type="transmembrane region" description="Helical" evidence="6">
    <location>
        <begin position="38"/>
        <end position="58"/>
    </location>
</feature>
<feature type="transmembrane region" description="Helical" evidence="6">
    <location>
        <begin position="526"/>
        <end position="546"/>
    </location>
</feature>
<keyword evidence="4 6" id="KW-1133">Transmembrane helix</keyword>
<reference evidence="8 9" key="1">
    <citation type="submission" date="2019-02" db="EMBL/GenBank/DDBJ databases">
        <title>Deep-cultivation of Planctomycetes and their phenomic and genomic characterization uncovers novel biology.</title>
        <authorList>
            <person name="Wiegand S."/>
            <person name="Jogler M."/>
            <person name="Boedeker C."/>
            <person name="Pinto D."/>
            <person name="Vollmers J."/>
            <person name="Rivas-Marin E."/>
            <person name="Kohn T."/>
            <person name="Peeters S.H."/>
            <person name="Heuer A."/>
            <person name="Rast P."/>
            <person name="Oberbeckmann S."/>
            <person name="Bunk B."/>
            <person name="Jeske O."/>
            <person name="Meyerdierks A."/>
            <person name="Storesund J.E."/>
            <person name="Kallscheuer N."/>
            <person name="Luecker S."/>
            <person name="Lage O.M."/>
            <person name="Pohl T."/>
            <person name="Merkel B.J."/>
            <person name="Hornburger P."/>
            <person name="Mueller R.-W."/>
            <person name="Bruemmer F."/>
            <person name="Labrenz M."/>
            <person name="Spormann A.M."/>
            <person name="Op den Camp H."/>
            <person name="Overmann J."/>
            <person name="Amann R."/>
            <person name="Jetten M.S.M."/>
            <person name="Mascher T."/>
            <person name="Medema M.H."/>
            <person name="Devos D.P."/>
            <person name="Kaster A.-K."/>
            <person name="Ovreas L."/>
            <person name="Rohde M."/>
            <person name="Galperin M.Y."/>
            <person name="Jogler C."/>
        </authorList>
    </citation>
    <scope>NUCLEOTIDE SEQUENCE [LARGE SCALE GENOMIC DNA]</scope>
    <source>
        <strain evidence="8 9">TBK1r</strain>
    </source>
</reference>
<dbReference type="PANTHER" id="PTHR30619">
    <property type="entry name" value="DNA INTERNALIZATION/COMPETENCE PROTEIN COMEC/REC2"/>
    <property type="match status" value="1"/>
</dbReference>
<dbReference type="Gene3D" id="3.60.15.10">
    <property type="entry name" value="Ribonuclease Z/Hydroxyacylglutathione hydrolase-like"/>
    <property type="match status" value="1"/>
</dbReference>